<sequence length="104" mass="11243">MIWSYDIAKDGFTLSSKKALVTADDNGGLDSFREDVDGNLWSWGSSGAAGPNGVKIFNKDGKAIGLIKLPERCPNLVFGGKKNRLYMASSHLVYAIYVETRGAV</sequence>
<keyword evidence="1" id="KW-0378">Hydrolase</keyword>
<dbReference type="InterPro" id="IPR051262">
    <property type="entry name" value="SMP-30/CGR1_Lactonase"/>
</dbReference>
<dbReference type="EMBL" id="JAVRAF010000009">
    <property type="protein sequence ID" value="MDX8304622.1"/>
    <property type="molecule type" value="Genomic_DNA"/>
</dbReference>
<feature type="domain" description="SMP-30/Gluconolactonase/LRE-like region" evidence="2">
    <location>
        <begin position="1"/>
        <end position="91"/>
    </location>
</feature>
<dbReference type="PANTHER" id="PTHR47572:SF4">
    <property type="entry name" value="LACTONASE DRP35"/>
    <property type="match status" value="1"/>
</dbReference>
<dbReference type="InterPro" id="IPR013658">
    <property type="entry name" value="SGL"/>
</dbReference>
<evidence type="ECO:0000259" key="2">
    <source>
        <dbReference type="Pfam" id="PF08450"/>
    </source>
</evidence>
<evidence type="ECO:0000256" key="1">
    <source>
        <dbReference type="ARBA" id="ARBA00022801"/>
    </source>
</evidence>
<dbReference type="GO" id="GO:0016787">
    <property type="term" value="F:hydrolase activity"/>
    <property type="evidence" value="ECO:0007669"/>
    <property type="project" value="UniProtKB-KW"/>
</dbReference>
<dbReference type="Pfam" id="PF08450">
    <property type="entry name" value="SGL"/>
    <property type="match status" value="1"/>
</dbReference>
<name>A0AAW9FD94_9HYPH</name>
<dbReference type="AlphaFoldDB" id="A0AAW9FD94"/>
<dbReference type="SUPFAM" id="SSF63829">
    <property type="entry name" value="Calcium-dependent phosphotriesterase"/>
    <property type="match status" value="1"/>
</dbReference>
<gene>
    <name evidence="3" type="ORF">RMR22_20395</name>
</gene>
<organism evidence="3">
    <name type="scientific">Agrobacterium rosae</name>
    <dbReference type="NCBI Taxonomy" id="1972867"/>
    <lineage>
        <taxon>Bacteria</taxon>
        <taxon>Pseudomonadati</taxon>
        <taxon>Pseudomonadota</taxon>
        <taxon>Alphaproteobacteria</taxon>
        <taxon>Hyphomicrobiales</taxon>
        <taxon>Rhizobiaceae</taxon>
        <taxon>Rhizobium/Agrobacterium group</taxon>
        <taxon>Agrobacterium</taxon>
    </lineage>
</organism>
<protein>
    <submittedName>
        <fullName evidence="3">SMP-30/gluconolactonase/LRE family protein</fullName>
    </submittedName>
</protein>
<reference evidence="3" key="1">
    <citation type="journal article" date="2023" name="Phytobiomes J">
        <title>Deciphering the key players within the bacterial microbiota associated with aerial crown gall tumors on rhododendron: Insights into the gallobiome.</title>
        <authorList>
            <person name="Kuzmanovic N."/>
            <person name="Nesme J."/>
            <person name="Wolf J."/>
            <person name="Neumann-Schaal M."/>
            <person name="Petersen J."/>
            <person name="Fernandez-Gnecco G."/>
            <person name="Sproeer C."/>
            <person name="Bunk B."/>
            <person name="Overmann J."/>
            <person name="Sorensen S.J."/>
            <person name="Idczak E."/>
            <person name="Smalla K."/>
        </authorList>
    </citation>
    <scope>NUCLEOTIDE SEQUENCE</scope>
    <source>
        <strain evidence="3">Rho-11.1</strain>
    </source>
</reference>
<proteinExistence type="predicted"/>
<dbReference type="InterPro" id="IPR011042">
    <property type="entry name" value="6-blade_b-propeller_TolB-like"/>
</dbReference>
<comment type="caution">
    <text evidence="3">The sequence shown here is derived from an EMBL/GenBank/DDBJ whole genome shotgun (WGS) entry which is preliminary data.</text>
</comment>
<evidence type="ECO:0000313" key="3">
    <source>
        <dbReference type="EMBL" id="MDX8304622.1"/>
    </source>
</evidence>
<dbReference type="PANTHER" id="PTHR47572">
    <property type="entry name" value="LIPOPROTEIN-RELATED"/>
    <property type="match status" value="1"/>
</dbReference>
<dbReference type="Gene3D" id="2.120.10.30">
    <property type="entry name" value="TolB, C-terminal domain"/>
    <property type="match status" value="1"/>
</dbReference>
<accession>A0AAW9FD94</accession>